<dbReference type="Gene3D" id="1.20.5.110">
    <property type="match status" value="1"/>
</dbReference>
<dbReference type="PANTHER" id="PTHR21230">
    <property type="entry name" value="VESICLE TRANSPORT V-SNARE PROTEIN VTI1-RELATED"/>
    <property type="match status" value="1"/>
</dbReference>
<evidence type="ECO:0000256" key="2">
    <source>
        <dbReference type="ARBA" id="ARBA00006108"/>
    </source>
</evidence>
<dbReference type="GO" id="GO:0005789">
    <property type="term" value="C:endoplasmic reticulum membrane"/>
    <property type="evidence" value="ECO:0007669"/>
    <property type="project" value="TreeGrafter"/>
</dbReference>
<comment type="similarity">
    <text evidence="2">Belongs to the VTI1 family.</text>
</comment>
<dbReference type="GO" id="GO:0006906">
    <property type="term" value="P:vesicle fusion"/>
    <property type="evidence" value="ECO:0007669"/>
    <property type="project" value="TreeGrafter"/>
</dbReference>
<dbReference type="Pfam" id="PF05008">
    <property type="entry name" value="V-SNARE"/>
    <property type="match status" value="1"/>
</dbReference>
<evidence type="ECO:0000256" key="8">
    <source>
        <dbReference type="ARBA" id="ARBA00023136"/>
    </source>
</evidence>
<dbReference type="GO" id="GO:0006886">
    <property type="term" value="P:intracellular protein transport"/>
    <property type="evidence" value="ECO:0007669"/>
    <property type="project" value="InterPro"/>
</dbReference>
<organism evidence="11">
    <name type="scientific">Attheya septentrionalis</name>
    <dbReference type="NCBI Taxonomy" id="420275"/>
    <lineage>
        <taxon>Eukaryota</taxon>
        <taxon>Sar</taxon>
        <taxon>Stramenopiles</taxon>
        <taxon>Ochrophyta</taxon>
        <taxon>Bacillariophyta</taxon>
        <taxon>Coscinodiscophyceae</taxon>
        <taxon>Chaetocerotophycidae</taxon>
        <taxon>Chaetocerotales</taxon>
        <taxon>Attheyaceae</taxon>
        <taxon>Attheya</taxon>
    </lineage>
</organism>
<evidence type="ECO:0000256" key="4">
    <source>
        <dbReference type="ARBA" id="ARBA00022692"/>
    </source>
</evidence>
<name>A0A7S2UKP9_9STRA</name>
<keyword evidence="3" id="KW-0813">Transport</keyword>
<feature type="transmembrane region" description="Helical" evidence="9">
    <location>
        <begin position="205"/>
        <end position="225"/>
    </location>
</feature>
<evidence type="ECO:0000259" key="10">
    <source>
        <dbReference type="Pfam" id="PF05008"/>
    </source>
</evidence>
<dbReference type="Pfam" id="PF12352">
    <property type="entry name" value="V-SNARE_C"/>
    <property type="match status" value="1"/>
</dbReference>
<keyword evidence="4 9" id="KW-0812">Transmembrane</keyword>
<dbReference type="Gene3D" id="1.20.58.400">
    <property type="entry name" value="t-snare proteins"/>
    <property type="match status" value="1"/>
</dbReference>
<dbReference type="GO" id="GO:0031902">
    <property type="term" value="C:late endosome membrane"/>
    <property type="evidence" value="ECO:0007669"/>
    <property type="project" value="TreeGrafter"/>
</dbReference>
<keyword evidence="5" id="KW-0653">Protein transport</keyword>
<evidence type="ECO:0000256" key="5">
    <source>
        <dbReference type="ARBA" id="ARBA00022927"/>
    </source>
</evidence>
<gene>
    <name evidence="11" type="ORF">ASEP1449_LOCUS12398</name>
</gene>
<dbReference type="GO" id="GO:0005794">
    <property type="term" value="C:Golgi apparatus"/>
    <property type="evidence" value="ECO:0007669"/>
    <property type="project" value="TreeGrafter"/>
</dbReference>
<dbReference type="GO" id="GO:0012507">
    <property type="term" value="C:ER to Golgi transport vesicle membrane"/>
    <property type="evidence" value="ECO:0007669"/>
    <property type="project" value="TreeGrafter"/>
</dbReference>
<dbReference type="GO" id="GO:0005484">
    <property type="term" value="F:SNAP receptor activity"/>
    <property type="evidence" value="ECO:0007669"/>
    <property type="project" value="TreeGrafter"/>
</dbReference>
<dbReference type="GO" id="GO:0031201">
    <property type="term" value="C:SNARE complex"/>
    <property type="evidence" value="ECO:0007669"/>
    <property type="project" value="TreeGrafter"/>
</dbReference>
<feature type="domain" description="Vesicle transport v-SNARE N-terminal" evidence="10">
    <location>
        <begin position="1"/>
        <end position="99"/>
    </location>
</feature>
<dbReference type="PANTHER" id="PTHR21230:SF84">
    <property type="entry name" value="VESICLE TRANSPORT V-SNARE N-TERMINAL DOMAIN-CONTAINING PROTEIN"/>
    <property type="match status" value="1"/>
</dbReference>
<evidence type="ECO:0000313" key="11">
    <source>
        <dbReference type="EMBL" id="CAD9820565.1"/>
    </source>
</evidence>
<evidence type="ECO:0000256" key="6">
    <source>
        <dbReference type="ARBA" id="ARBA00022989"/>
    </source>
</evidence>
<evidence type="ECO:0000256" key="1">
    <source>
        <dbReference type="ARBA" id="ARBA00004211"/>
    </source>
</evidence>
<evidence type="ECO:0000256" key="3">
    <source>
        <dbReference type="ARBA" id="ARBA00022448"/>
    </source>
</evidence>
<keyword evidence="8 9" id="KW-0472">Membrane</keyword>
<dbReference type="GO" id="GO:0000149">
    <property type="term" value="F:SNARE binding"/>
    <property type="evidence" value="ECO:0007669"/>
    <property type="project" value="TreeGrafter"/>
</dbReference>
<dbReference type="InterPro" id="IPR007705">
    <property type="entry name" value="Vesicle_trsprt_v-SNARE_N"/>
</dbReference>
<dbReference type="FunFam" id="1.20.5.110:FF:000002">
    <property type="entry name" value="Vesicle transport through interaction with t-SNAREsB"/>
    <property type="match status" value="1"/>
</dbReference>
<proteinExistence type="inferred from homology"/>
<protein>
    <recommendedName>
        <fullName evidence="10">Vesicle transport v-SNARE N-terminal domain-containing protein</fullName>
    </recommendedName>
</protein>
<evidence type="ECO:0000256" key="9">
    <source>
        <dbReference type="SAM" id="Phobius"/>
    </source>
</evidence>
<reference evidence="11" key="1">
    <citation type="submission" date="2021-01" db="EMBL/GenBank/DDBJ databases">
        <authorList>
            <person name="Corre E."/>
            <person name="Pelletier E."/>
            <person name="Niang G."/>
            <person name="Scheremetjew M."/>
            <person name="Finn R."/>
            <person name="Kale V."/>
            <person name="Holt S."/>
            <person name="Cochrane G."/>
            <person name="Meng A."/>
            <person name="Brown T."/>
            <person name="Cohen L."/>
        </authorList>
    </citation>
    <scope>NUCLEOTIDE SEQUENCE</scope>
    <source>
        <strain evidence="11">CCMP2084</strain>
    </source>
</reference>
<dbReference type="SUPFAM" id="SSF47661">
    <property type="entry name" value="t-snare proteins"/>
    <property type="match status" value="1"/>
</dbReference>
<sequence length="226" mass="25830">MSSLVPFERYDEEFDSLTQQVEQSLTKLKELPEKEDNNQTEESSSLRFTTGLLAQCDDLLKQMAVEARGVDDASLKRDLLHKVRICKTKLANLRDDVKTIQSDLDRKSLLRSNSLSQNGKQGNSDSRQRLLETTAHMSAQNDTLDHARRVMAETEDVALEITSELSRNRETIESAHGRVRNVSGLTNRARRILQNMSRRQVQQRLAVYVVSAFLVIFILVILFNLR</sequence>
<dbReference type="SUPFAM" id="SSF58038">
    <property type="entry name" value="SNARE fusion complex"/>
    <property type="match status" value="1"/>
</dbReference>
<keyword evidence="7" id="KW-0175">Coiled coil</keyword>
<evidence type="ECO:0000256" key="7">
    <source>
        <dbReference type="ARBA" id="ARBA00023054"/>
    </source>
</evidence>
<accession>A0A7S2UKP9</accession>
<comment type="subcellular location">
    <subcellularLocation>
        <location evidence="1">Membrane</location>
        <topology evidence="1">Single-pass type IV membrane protein</topology>
    </subcellularLocation>
</comment>
<dbReference type="CDD" id="cd15862">
    <property type="entry name" value="SNARE_Vti1"/>
    <property type="match status" value="1"/>
</dbReference>
<dbReference type="InterPro" id="IPR038407">
    <property type="entry name" value="v-SNARE_N_sf"/>
</dbReference>
<dbReference type="AlphaFoldDB" id="A0A7S2UKP9"/>
<dbReference type="EMBL" id="HBHQ01018504">
    <property type="protein sequence ID" value="CAD9820565.1"/>
    <property type="molecule type" value="Transcribed_RNA"/>
</dbReference>
<keyword evidence="6 9" id="KW-1133">Transmembrane helix</keyword>
<dbReference type="InterPro" id="IPR010989">
    <property type="entry name" value="SNARE"/>
</dbReference>